<feature type="domain" description="PIN" evidence="8">
    <location>
        <begin position="3"/>
        <end position="109"/>
    </location>
</feature>
<evidence type="ECO:0000256" key="4">
    <source>
        <dbReference type="ARBA" id="ARBA00022723"/>
    </source>
</evidence>
<evidence type="ECO:0000256" key="5">
    <source>
        <dbReference type="ARBA" id="ARBA00022801"/>
    </source>
</evidence>
<keyword evidence="4" id="KW-0479">Metal-binding</keyword>
<evidence type="ECO:0000256" key="7">
    <source>
        <dbReference type="ARBA" id="ARBA00038093"/>
    </source>
</evidence>
<keyword evidence="5" id="KW-0378">Hydrolase</keyword>
<dbReference type="GO" id="GO:0004518">
    <property type="term" value="F:nuclease activity"/>
    <property type="evidence" value="ECO:0007669"/>
    <property type="project" value="UniProtKB-KW"/>
</dbReference>
<dbReference type="EMBL" id="WHLY01000002">
    <property type="protein sequence ID" value="MPR32354.1"/>
    <property type="molecule type" value="Genomic_DNA"/>
</dbReference>
<dbReference type="GO" id="GO:0016787">
    <property type="term" value="F:hydrolase activity"/>
    <property type="evidence" value="ECO:0007669"/>
    <property type="project" value="UniProtKB-KW"/>
</dbReference>
<reference evidence="9 10" key="1">
    <citation type="submission" date="2019-10" db="EMBL/GenBank/DDBJ databases">
        <title>Draft Genome Sequence of Cytophagaceae sp. SJW1-29.</title>
        <authorList>
            <person name="Choi A."/>
        </authorList>
    </citation>
    <scope>NUCLEOTIDE SEQUENCE [LARGE SCALE GENOMIC DNA]</scope>
    <source>
        <strain evidence="9 10">SJW1-29</strain>
    </source>
</reference>
<evidence type="ECO:0000313" key="10">
    <source>
        <dbReference type="Proteomes" id="UP000479293"/>
    </source>
</evidence>
<dbReference type="GO" id="GO:0046872">
    <property type="term" value="F:metal ion binding"/>
    <property type="evidence" value="ECO:0007669"/>
    <property type="project" value="UniProtKB-KW"/>
</dbReference>
<dbReference type="SUPFAM" id="SSF88723">
    <property type="entry name" value="PIN domain-like"/>
    <property type="match status" value="1"/>
</dbReference>
<evidence type="ECO:0000256" key="6">
    <source>
        <dbReference type="ARBA" id="ARBA00022842"/>
    </source>
</evidence>
<organism evidence="9 10">
    <name type="scientific">Salmonirosea aquatica</name>
    <dbReference type="NCBI Taxonomy" id="2654236"/>
    <lineage>
        <taxon>Bacteria</taxon>
        <taxon>Pseudomonadati</taxon>
        <taxon>Bacteroidota</taxon>
        <taxon>Cytophagia</taxon>
        <taxon>Cytophagales</taxon>
        <taxon>Spirosomataceae</taxon>
        <taxon>Salmonirosea</taxon>
    </lineage>
</organism>
<dbReference type="PANTHER" id="PTHR33653:SF1">
    <property type="entry name" value="RIBONUCLEASE VAPC2"/>
    <property type="match status" value="1"/>
</dbReference>
<name>A0A7C9BEY8_9BACT</name>
<comment type="cofactor">
    <cofactor evidence="1">
        <name>Mg(2+)</name>
        <dbReference type="ChEBI" id="CHEBI:18420"/>
    </cofactor>
</comment>
<dbReference type="InterPro" id="IPR050556">
    <property type="entry name" value="Type_II_TA_system_RNase"/>
</dbReference>
<evidence type="ECO:0000313" key="9">
    <source>
        <dbReference type="EMBL" id="MPR32354.1"/>
    </source>
</evidence>
<proteinExistence type="inferred from homology"/>
<comment type="caution">
    <text evidence="9">The sequence shown here is derived from an EMBL/GenBank/DDBJ whole genome shotgun (WGS) entry which is preliminary data.</text>
</comment>
<evidence type="ECO:0000256" key="2">
    <source>
        <dbReference type="ARBA" id="ARBA00022649"/>
    </source>
</evidence>
<keyword evidence="2" id="KW-1277">Toxin-antitoxin system</keyword>
<gene>
    <name evidence="9" type="ORF">GBK04_03070</name>
</gene>
<accession>A0A7C9BEY8</accession>
<dbReference type="InterPro" id="IPR002716">
    <property type="entry name" value="PIN_dom"/>
</dbReference>
<dbReference type="PANTHER" id="PTHR33653">
    <property type="entry name" value="RIBONUCLEASE VAPC2"/>
    <property type="match status" value="1"/>
</dbReference>
<dbReference type="CDD" id="cd18741">
    <property type="entry name" value="PIN_VapC4-5_FitB-like"/>
    <property type="match status" value="1"/>
</dbReference>
<evidence type="ECO:0000256" key="3">
    <source>
        <dbReference type="ARBA" id="ARBA00022722"/>
    </source>
</evidence>
<keyword evidence="3" id="KW-0540">Nuclease</keyword>
<dbReference type="Proteomes" id="UP000479293">
    <property type="component" value="Unassembled WGS sequence"/>
</dbReference>
<dbReference type="InterPro" id="IPR029060">
    <property type="entry name" value="PIN-like_dom_sf"/>
</dbReference>
<sequence>MLLIDSNIIIDHLRGRTQVTNFIQTMGKVNLAISVIVEMELYNGVLNTAELGKIKRDLSGYLSIPLDKNIGDLALALSEKFALSHHMSVADTLIAATALVYDLELRTYNLKDFRFIPHLKVSNSLA</sequence>
<comment type="similarity">
    <text evidence="7">Belongs to the PINc/VapC protein family.</text>
</comment>
<keyword evidence="6" id="KW-0460">Magnesium</keyword>
<dbReference type="Gene3D" id="3.40.50.1010">
    <property type="entry name" value="5'-nuclease"/>
    <property type="match status" value="1"/>
</dbReference>
<evidence type="ECO:0000256" key="1">
    <source>
        <dbReference type="ARBA" id="ARBA00001946"/>
    </source>
</evidence>
<dbReference type="RefSeq" id="WP_152756748.1">
    <property type="nucleotide sequence ID" value="NZ_WHLY01000002.1"/>
</dbReference>
<evidence type="ECO:0000259" key="8">
    <source>
        <dbReference type="Pfam" id="PF01850"/>
    </source>
</evidence>
<keyword evidence="10" id="KW-1185">Reference proteome</keyword>
<protein>
    <submittedName>
        <fullName evidence="9">PIN domain-containing protein</fullName>
    </submittedName>
</protein>
<dbReference type="Pfam" id="PF01850">
    <property type="entry name" value="PIN"/>
    <property type="match status" value="1"/>
</dbReference>
<dbReference type="AlphaFoldDB" id="A0A7C9BEY8"/>